<dbReference type="InterPro" id="IPR035906">
    <property type="entry name" value="MetI-like_sf"/>
</dbReference>
<accession>A0AA41WWZ6</accession>
<gene>
    <name evidence="7" type="ORF">NKG59_16585</name>
</gene>
<dbReference type="EMBL" id="JAMYWC010000004">
    <property type="protein sequence ID" value="MCP1173982.1"/>
    <property type="molecule type" value="Genomic_DNA"/>
</dbReference>
<evidence type="ECO:0000256" key="3">
    <source>
        <dbReference type="ARBA" id="ARBA00022989"/>
    </source>
</evidence>
<keyword evidence="4 5" id="KW-0472">Membrane</keyword>
<keyword evidence="3 5" id="KW-1133">Transmembrane helix</keyword>
<reference evidence="8" key="1">
    <citation type="journal article" date="2023" name="Front. Microbiol.">
        <title>Ralstonia chuxiongensis sp. nov., Ralstonia mojiangensis sp. nov., and Ralstonia soli sp. nov., isolated from tobacco fields, are three novel species in the family Burkholderiaceae.</title>
        <authorList>
            <person name="Lu C.H."/>
            <person name="Zhang Y.Y."/>
            <person name="Jiang N."/>
            <person name="Chen W."/>
            <person name="Shao X."/>
            <person name="Zhao Z.M."/>
            <person name="Lu W.L."/>
            <person name="Hu X."/>
            <person name="Xi Y.X."/>
            <person name="Zou S.Y."/>
            <person name="Wei Q.J."/>
            <person name="Lin Z.L."/>
            <person name="Gong L."/>
            <person name="Gai X.T."/>
            <person name="Zhang L.Q."/>
            <person name="Li J.Y."/>
            <person name="Jin Y."/>
            <person name="Xia Z.Y."/>
        </authorList>
    </citation>
    <scope>NUCLEOTIDE SEQUENCE [LARGE SCALE GENOMIC DNA]</scope>
    <source>
        <strain evidence="8">21YRMH01-3</strain>
    </source>
</reference>
<feature type="transmembrane region" description="Helical" evidence="5">
    <location>
        <begin position="61"/>
        <end position="84"/>
    </location>
</feature>
<evidence type="ECO:0000259" key="6">
    <source>
        <dbReference type="PROSITE" id="PS50928"/>
    </source>
</evidence>
<evidence type="ECO:0000313" key="7">
    <source>
        <dbReference type="EMBL" id="MCP1173982.1"/>
    </source>
</evidence>
<dbReference type="Proteomes" id="UP001162793">
    <property type="component" value="Unassembled WGS sequence"/>
</dbReference>
<feature type="transmembrane region" description="Helical" evidence="5">
    <location>
        <begin position="200"/>
        <end position="224"/>
    </location>
</feature>
<comment type="caution">
    <text evidence="7">The sequence shown here is derived from an EMBL/GenBank/DDBJ whole genome shotgun (WGS) entry which is preliminary data.</text>
</comment>
<evidence type="ECO:0000256" key="2">
    <source>
        <dbReference type="ARBA" id="ARBA00022692"/>
    </source>
</evidence>
<evidence type="ECO:0000256" key="4">
    <source>
        <dbReference type="ARBA" id="ARBA00023136"/>
    </source>
</evidence>
<feature type="domain" description="ABC transmembrane type-1" evidence="6">
    <location>
        <begin position="25"/>
        <end position="221"/>
    </location>
</feature>
<dbReference type="CDD" id="cd06261">
    <property type="entry name" value="TM_PBP2"/>
    <property type="match status" value="1"/>
</dbReference>
<dbReference type="PANTHER" id="PTHR43632:SF1">
    <property type="entry name" value="PERMEASE COMPONENT OF TUNGSTATE ABC TRANSPORTER"/>
    <property type="match status" value="1"/>
</dbReference>
<dbReference type="NCBIfam" id="NF038017">
    <property type="entry name" value="ABC_perm1"/>
    <property type="match status" value="1"/>
</dbReference>
<name>A0AA41WWZ6_9RALS</name>
<dbReference type="InterPro" id="IPR000515">
    <property type="entry name" value="MetI-like"/>
</dbReference>
<dbReference type="GO" id="GO:0055085">
    <property type="term" value="P:transmembrane transport"/>
    <property type="evidence" value="ECO:0007669"/>
    <property type="project" value="InterPro"/>
</dbReference>
<dbReference type="PANTHER" id="PTHR43632">
    <property type="entry name" value="PERMEASE COMPONENT OF TUNGSTATE ABC TRANSPORTER"/>
    <property type="match status" value="1"/>
</dbReference>
<feature type="transmembrane region" description="Helical" evidence="5">
    <location>
        <begin position="96"/>
        <end position="119"/>
    </location>
</feature>
<dbReference type="PROSITE" id="PS50928">
    <property type="entry name" value="ABC_TM1"/>
    <property type="match status" value="1"/>
</dbReference>
<evidence type="ECO:0000256" key="1">
    <source>
        <dbReference type="ARBA" id="ARBA00004651"/>
    </source>
</evidence>
<dbReference type="RefSeq" id="WP_253538868.1">
    <property type="nucleotide sequence ID" value="NZ_JAMYWC010000004.1"/>
</dbReference>
<feature type="transmembrane region" description="Helical" evidence="5">
    <location>
        <begin position="153"/>
        <end position="180"/>
    </location>
</feature>
<proteinExistence type="predicted"/>
<evidence type="ECO:0000313" key="8">
    <source>
        <dbReference type="Proteomes" id="UP001162793"/>
    </source>
</evidence>
<keyword evidence="2 5" id="KW-0812">Transmembrane</keyword>
<protein>
    <submittedName>
        <fullName evidence="7">ABC transporter permease</fullName>
    </submittedName>
</protein>
<keyword evidence="8" id="KW-1185">Reference proteome</keyword>
<comment type="subcellular location">
    <subcellularLocation>
        <location evidence="1">Cell membrane</location>
        <topology evidence="1">Multi-pass membrane protein</topology>
    </subcellularLocation>
</comment>
<sequence>MEIWSATVDAFALLASGDAALWLIVWVSLKVAIAGLLLAGPPGLLIAYLIAMHRFMGRRALVVLAQASLSFPTVLIGLLLYLLLSRQGPLGGFGLLFTQGGMILGQAVLGLPVIVAFALTTLERADPRLAETARVLGAGRVRLLLTVFRELRFGLMAAVVAGFGRVIAEVGSALMVGGNIEGVTRTMTTAIALETSKGEFAQGIALGIVLIMLALLVNLGLAWLQGAGNYRGGGHAQ</sequence>
<dbReference type="SUPFAM" id="SSF161098">
    <property type="entry name" value="MetI-like"/>
    <property type="match status" value="1"/>
</dbReference>
<dbReference type="InterPro" id="IPR049783">
    <property type="entry name" value="ABC_perm_TupB-like"/>
</dbReference>
<dbReference type="Gene3D" id="1.10.3720.10">
    <property type="entry name" value="MetI-like"/>
    <property type="match status" value="1"/>
</dbReference>
<dbReference type="GO" id="GO:0005886">
    <property type="term" value="C:plasma membrane"/>
    <property type="evidence" value="ECO:0007669"/>
    <property type="project" value="UniProtKB-SubCell"/>
</dbReference>
<evidence type="ECO:0000256" key="5">
    <source>
        <dbReference type="SAM" id="Phobius"/>
    </source>
</evidence>
<feature type="transmembrane region" description="Helical" evidence="5">
    <location>
        <begin position="20"/>
        <end position="49"/>
    </location>
</feature>
<dbReference type="AlphaFoldDB" id="A0AA41WWZ6"/>
<organism evidence="7 8">
    <name type="scientific">Ralstonia chuxiongensis</name>
    <dbReference type="NCBI Taxonomy" id="2957504"/>
    <lineage>
        <taxon>Bacteria</taxon>
        <taxon>Pseudomonadati</taxon>
        <taxon>Pseudomonadota</taxon>
        <taxon>Betaproteobacteria</taxon>
        <taxon>Burkholderiales</taxon>
        <taxon>Burkholderiaceae</taxon>
        <taxon>Ralstonia</taxon>
    </lineage>
</organism>